<proteinExistence type="inferred from homology"/>
<dbReference type="GeneID" id="96009960"/>
<keyword evidence="5" id="KW-1185">Reference proteome</keyword>
<evidence type="ECO:0008006" key="6">
    <source>
        <dbReference type="Google" id="ProtNLM"/>
    </source>
</evidence>
<evidence type="ECO:0000256" key="3">
    <source>
        <dbReference type="ARBA" id="ARBA00023002"/>
    </source>
</evidence>
<dbReference type="PANTHER" id="PTHR24320">
    <property type="entry name" value="RETINOL DEHYDROGENASE"/>
    <property type="match status" value="1"/>
</dbReference>
<evidence type="ECO:0000256" key="2">
    <source>
        <dbReference type="ARBA" id="ARBA00022857"/>
    </source>
</evidence>
<dbReference type="Gene3D" id="3.40.50.720">
    <property type="entry name" value="NAD(P)-binding Rossmann-like Domain"/>
    <property type="match status" value="1"/>
</dbReference>
<gene>
    <name evidence="4" type="ORF">WHR41_08518</name>
</gene>
<evidence type="ECO:0000256" key="1">
    <source>
        <dbReference type="ARBA" id="ARBA00006484"/>
    </source>
</evidence>
<dbReference type="InterPro" id="IPR036291">
    <property type="entry name" value="NAD(P)-bd_dom_sf"/>
</dbReference>
<dbReference type="GO" id="GO:0016491">
    <property type="term" value="F:oxidoreductase activity"/>
    <property type="evidence" value="ECO:0007669"/>
    <property type="project" value="UniProtKB-KW"/>
</dbReference>
<reference evidence="4 5" key="1">
    <citation type="journal article" date="2020" name="Microbiol. Resour. Announc.">
        <title>Draft Genome Sequence of a Cladosporium Species Isolated from the Mesophotic Ascidian Didemnum maculosum.</title>
        <authorList>
            <person name="Gioti A."/>
            <person name="Siaperas R."/>
            <person name="Nikolaivits E."/>
            <person name="Le Goff G."/>
            <person name="Ouazzani J."/>
            <person name="Kotoulas G."/>
            <person name="Topakas E."/>
        </authorList>
    </citation>
    <scope>NUCLEOTIDE SEQUENCE [LARGE SCALE GENOMIC DNA]</scope>
    <source>
        <strain evidence="4 5">TM138-S3</strain>
    </source>
</reference>
<name>A0AB34KFM2_9PEZI</name>
<dbReference type="Pfam" id="PF00106">
    <property type="entry name" value="adh_short"/>
    <property type="match status" value="1"/>
</dbReference>
<keyword evidence="2" id="KW-0521">NADP</keyword>
<keyword evidence="3" id="KW-0560">Oxidoreductase</keyword>
<sequence>MHGNAKFTAKDVPDLTGYVVIVTGGNSGIGYQTCLQLALRQARVYIGGRSGERVSKAIEEMQTAAGTTKLDLHFLQIDLQNLSSVKAAATSFAQRESRLDILINNAGIMGVPYELTTDGYELQWQVNYLAPYLLVSCLMPLLLTTASQSPSKDRVRIVNLSSEMTTLLGPKHMLLDDVNMPNHKGMTVLLQRYSHSKQGSIRHAKELNDRYSAQGVTAYSLHPGVVYTNLQGADPSCFGSFMQLTMKITPTVTPQEGALNSLYAATSPDAPAKGQGRFFVPVGKLQKSVDKWIDDREGNAKLWEHSERAIQHIN</sequence>
<evidence type="ECO:0000313" key="4">
    <source>
        <dbReference type="EMBL" id="KAL1582581.1"/>
    </source>
</evidence>
<dbReference type="PANTHER" id="PTHR24320:SF282">
    <property type="entry name" value="WW DOMAIN-CONTAINING OXIDOREDUCTASE"/>
    <property type="match status" value="1"/>
</dbReference>
<organism evidence="4 5">
    <name type="scientific">Cladosporium halotolerans</name>
    <dbReference type="NCBI Taxonomy" id="1052096"/>
    <lineage>
        <taxon>Eukaryota</taxon>
        <taxon>Fungi</taxon>
        <taxon>Dikarya</taxon>
        <taxon>Ascomycota</taxon>
        <taxon>Pezizomycotina</taxon>
        <taxon>Dothideomycetes</taxon>
        <taxon>Dothideomycetidae</taxon>
        <taxon>Cladosporiales</taxon>
        <taxon>Cladosporiaceae</taxon>
        <taxon>Cladosporium</taxon>
    </lineage>
</organism>
<dbReference type="RefSeq" id="XP_069225688.1">
    <property type="nucleotide sequence ID" value="XM_069377122.1"/>
</dbReference>
<dbReference type="Proteomes" id="UP000803884">
    <property type="component" value="Unassembled WGS sequence"/>
</dbReference>
<dbReference type="EMBL" id="JAAQHG020000047">
    <property type="protein sequence ID" value="KAL1582581.1"/>
    <property type="molecule type" value="Genomic_DNA"/>
</dbReference>
<comment type="caution">
    <text evidence="4">The sequence shown here is derived from an EMBL/GenBank/DDBJ whole genome shotgun (WGS) entry which is preliminary data.</text>
</comment>
<dbReference type="PRINTS" id="PR00081">
    <property type="entry name" value="GDHRDH"/>
</dbReference>
<comment type="similarity">
    <text evidence="1">Belongs to the short-chain dehydrogenases/reductases (SDR) family.</text>
</comment>
<protein>
    <recommendedName>
        <fullName evidence="6">NAD(P)-binding protein</fullName>
    </recommendedName>
</protein>
<dbReference type="InterPro" id="IPR002347">
    <property type="entry name" value="SDR_fam"/>
</dbReference>
<dbReference type="AlphaFoldDB" id="A0AB34KFM2"/>
<dbReference type="SUPFAM" id="SSF51735">
    <property type="entry name" value="NAD(P)-binding Rossmann-fold domains"/>
    <property type="match status" value="1"/>
</dbReference>
<accession>A0AB34KFM2</accession>
<evidence type="ECO:0000313" key="5">
    <source>
        <dbReference type="Proteomes" id="UP000803884"/>
    </source>
</evidence>